<dbReference type="Gramene" id="XM_028389286.1">
    <property type="protein sequence ID" value="XP_028245087.1"/>
    <property type="gene ID" value="LOC114422764"/>
</dbReference>
<dbReference type="SUPFAM" id="SSF56112">
    <property type="entry name" value="Protein kinase-like (PK-like)"/>
    <property type="match status" value="1"/>
</dbReference>
<keyword evidence="4 10" id="KW-0418">Kinase</keyword>
<feature type="transmembrane region" description="Helical" evidence="8">
    <location>
        <begin position="6"/>
        <end position="30"/>
    </location>
</feature>
<dbReference type="SMART" id="SM00220">
    <property type="entry name" value="S_TKc"/>
    <property type="match status" value="1"/>
</dbReference>
<keyword evidence="13" id="KW-1185">Reference proteome</keyword>
<dbReference type="InterPro" id="IPR011009">
    <property type="entry name" value="Kinase-like_dom_sf"/>
</dbReference>
<dbReference type="FunFam" id="3.30.200.20:FF:000178">
    <property type="entry name" value="serine/threonine-protein kinase PBS1-like"/>
    <property type="match status" value="1"/>
</dbReference>
<evidence type="ECO:0000256" key="4">
    <source>
        <dbReference type="ARBA" id="ARBA00022777"/>
    </source>
</evidence>
<name>A0A0B2SL64_GLYSO</name>
<evidence type="ECO:0000256" key="5">
    <source>
        <dbReference type="ARBA" id="ARBA00022840"/>
    </source>
</evidence>
<evidence type="ECO:0000256" key="8">
    <source>
        <dbReference type="SAM" id="Phobius"/>
    </source>
</evidence>
<dbReference type="Pfam" id="PF07714">
    <property type="entry name" value="PK_Tyr_Ser-Thr"/>
    <property type="match status" value="1"/>
</dbReference>
<dbReference type="AlphaFoldDB" id="A0A0B2SL64"/>
<reference evidence="10" key="1">
    <citation type="submission" date="2014-07" db="EMBL/GenBank/DDBJ databases">
        <title>Identification of a novel salt tolerance gene in wild soybean by whole-genome sequencing.</title>
        <authorList>
            <person name="Lam H.-M."/>
            <person name="Qi X."/>
            <person name="Li M.-W."/>
            <person name="Liu X."/>
            <person name="Xie M."/>
            <person name="Ni M."/>
            <person name="Xu X."/>
        </authorList>
    </citation>
    <scope>NUCLEOTIDE SEQUENCE [LARGE SCALE GENOMIC DNA]</scope>
    <source>
        <tissue evidence="10">Root</tissue>
    </source>
</reference>
<dbReference type="Proteomes" id="UP000289340">
    <property type="component" value="Chromosome 8"/>
</dbReference>
<evidence type="ECO:0000256" key="3">
    <source>
        <dbReference type="ARBA" id="ARBA00022741"/>
    </source>
</evidence>
<dbReference type="GO" id="GO:0004715">
    <property type="term" value="F:non-membrane spanning protein tyrosine kinase activity"/>
    <property type="evidence" value="ECO:0007669"/>
    <property type="project" value="UniProtKB-EC"/>
</dbReference>
<feature type="binding site" evidence="6">
    <location>
        <position position="148"/>
    </location>
    <ligand>
        <name>ATP</name>
        <dbReference type="ChEBI" id="CHEBI:30616"/>
    </ligand>
</feature>
<feature type="domain" description="Protein kinase" evidence="9">
    <location>
        <begin position="120"/>
        <end position="387"/>
    </location>
</feature>
<evidence type="ECO:0000313" key="13">
    <source>
        <dbReference type="Proteomes" id="UP000289340"/>
    </source>
</evidence>
<dbReference type="SMR" id="A0A0B2SL64"/>
<keyword evidence="8" id="KW-0812">Transmembrane</keyword>
<sequence length="426" mass="47694">MVDQADLVIVCVSVGVALGVLIACLIYFGIRWYKKRAHRLSRSANEPSLTTIPIRTNGLETSIDFSASLTSSIATSRSPNPHNPHKSSHSTWWSHQNKDGFASVSGILKYSYKEIQKATQNFTNTLGEGSFGTVYKAMMPTGEVVAVKMLGPNSKQGEKEFQTEVLLLGRLHHRNLVNLLGYCIDKGQFMLVYEFMSNGSLENLLYGEEKELSWDERLQIAGDISHGIEYLHEGAVPPVVHRDLKSANILLDHSMRAKVSDFGFSKEEVFDGRNSGLKGTYGYMDPAYISSSKFTVKSDIYSFGIIIFELITAIHPHQNLMEYIHLAAMDYDGVDGILDKQLVGKCNLEEVRQLAKIAHKCLHKSPRKRPSIGEVSLGILRIKQKRLMKEDSMSFASSNFSRSVSQIEEQQVELTKITTINHREMG</sequence>
<dbReference type="PROSITE" id="PS00108">
    <property type="entry name" value="PROTEIN_KINASE_ST"/>
    <property type="match status" value="1"/>
</dbReference>
<dbReference type="EMBL" id="KN642659">
    <property type="protein sequence ID" value="KHN45094.1"/>
    <property type="molecule type" value="Genomic_DNA"/>
</dbReference>
<dbReference type="GO" id="GO:0004674">
    <property type="term" value="F:protein serine/threonine kinase activity"/>
    <property type="evidence" value="ECO:0007669"/>
    <property type="project" value="UniProtKB-KW"/>
</dbReference>
<keyword evidence="8" id="KW-1133">Transmembrane helix</keyword>
<dbReference type="Gene3D" id="3.30.200.20">
    <property type="entry name" value="Phosphorylase Kinase, domain 1"/>
    <property type="match status" value="1"/>
</dbReference>
<dbReference type="InterPro" id="IPR008271">
    <property type="entry name" value="Ser/Thr_kinase_AS"/>
</dbReference>
<gene>
    <name evidence="11" type="ORF">D0Y65_021581</name>
    <name evidence="10" type="ORF">glysoja_041700</name>
</gene>
<evidence type="ECO:0000256" key="1">
    <source>
        <dbReference type="ARBA" id="ARBA00022527"/>
    </source>
</evidence>
<dbReference type="EMBL" id="QZWG01000008">
    <property type="protein sequence ID" value="RZB98765.1"/>
    <property type="molecule type" value="Genomic_DNA"/>
</dbReference>
<keyword evidence="3 6" id="KW-0547">Nucleotide-binding</keyword>
<dbReference type="PANTHER" id="PTHR47989">
    <property type="entry name" value="OS01G0750732 PROTEIN"/>
    <property type="match status" value="1"/>
</dbReference>
<accession>A0A0B2SL64</accession>
<dbReference type="EC" id="2.7.11.1" evidence="10"/>
<keyword evidence="1 7" id="KW-0723">Serine/threonine-protein kinase</keyword>
<dbReference type="InterPro" id="IPR017441">
    <property type="entry name" value="Protein_kinase_ATP_BS"/>
</dbReference>
<keyword evidence="5 6" id="KW-0067">ATP-binding</keyword>
<evidence type="ECO:0000259" key="9">
    <source>
        <dbReference type="PROSITE" id="PS50011"/>
    </source>
</evidence>
<dbReference type="PANTHER" id="PTHR47989:SF43">
    <property type="entry name" value="CALCIUM_CALMODULIN-REGULATED RECEPTOR-LIKE KINASE 2"/>
    <property type="match status" value="1"/>
</dbReference>
<proteinExistence type="inferred from homology"/>
<dbReference type="Proteomes" id="UP000053555">
    <property type="component" value="Unassembled WGS sequence"/>
</dbReference>
<keyword evidence="2 10" id="KW-0808">Transferase</keyword>
<evidence type="ECO:0000256" key="2">
    <source>
        <dbReference type="ARBA" id="ARBA00022679"/>
    </source>
</evidence>
<dbReference type="Gramene" id="XM_028389285.1">
    <property type="protein sequence ID" value="XP_028245086.1"/>
    <property type="gene ID" value="LOC114422764"/>
</dbReference>
<dbReference type="GO" id="GO:0005524">
    <property type="term" value="F:ATP binding"/>
    <property type="evidence" value="ECO:0007669"/>
    <property type="project" value="UniProtKB-UniRule"/>
</dbReference>
<keyword evidence="10" id="KW-0675">Receptor</keyword>
<keyword evidence="8" id="KW-0472">Membrane</keyword>
<evidence type="ECO:0000313" key="10">
    <source>
        <dbReference type="EMBL" id="KHN45094.1"/>
    </source>
</evidence>
<dbReference type="PROSITE" id="PS00107">
    <property type="entry name" value="PROTEIN_KINASE_ATP"/>
    <property type="match status" value="1"/>
</dbReference>
<dbReference type="PROSITE" id="PS50011">
    <property type="entry name" value="PROTEIN_KINASE_DOM"/>
    <property type="match status" value="1"/>
</dbReference>
<dbReference type="CDD" id="cd14066">
    <property type="entry name" value="STKc_IRAK"/>
    <property type="match status" value="1"/>
</dbReference>
<comment type="similarity">
    <text evidence="7">Belongs to the protein kinase superfamily.</text>
</comment>
<dbReference type="FunFam" id="1.10.510.10:FF:000496">
    <property type="entry name" value="Calcium/calmodulin-regulated receptor-like kinase 2"/>
    <property type="match status" value="1"/>
</dbReference>
<evidence type="ECO:0000256" key="6">
    <source>
        <dbReference type="PROSITE-ProRule" id="PRU10141"/>
    </source>
</evidence>
<reference evidence="11 13" key="2">
    <citation type="submission" date="2018-09" db="EMBL/GenBank/DDBJ databases">
        <title>A high-quality reference genome of wild soybean provides a powerful tool to mine soybean genomes.</title>
        <authorList>
            <person name="Xie M."/>
            <person name="Chung C.Y.L."/>
            <person name="Li M.-W."/>
            <person name="Wong F.-L."/>
            <person name="Chan T.-F."/>
            <person name="Lam H.-M."/>
        </authorList>
    </citation>
    <scope>NUCLEOTIDE SEQUENCE [LARGE SCALE GENOMIC DNA]</scope>
    <source>
        <strain evidence="13">cv. W05</strain>
        <tissue evidence="11">Hypocotyl of etiolated seedlings</tissue>
    </source>
</reference>
<dbReference type="EC" id="2.7.10.2" evidence="10"/>
<evidence type="ECO:0000313" key="11">
    <source>
        <dbReference type="EMBL" id="RZB98764.1"/>
    </source>
</evidence>
<organism evidence="10">
    <name type="scientific">Glycine soja</name>
    <name type="common">Wild soybean</name>
    <dbReference type="NCBI Taxonomy" id="3848"/>
    <lineage>
        <taxon>Eukaryota</taxon>
        <taxon>Viridiplantae</taxon>
        <taxon>Streptophyta</taxon>
        <taxon>Embryophyta</taxon>
        <taxon>Tracheophyta</taxon>
        <taxon>Spermatophyta</taxon>
        <taxon>Magnoliopsida</taxon>
        <taxon>eudicotyledons</taxon>
        <taxon>Gunneridae</taxon>
        <taxon>Pentapetalae</taxon>
        <taxon>rosids</taxon>
        <taxon>fabids</taxon>
        <taxon>Fabales</taxon>
        <taxon>Fabaceae</taxon>
        <taxon>Papilionoideae</taxon>
        <taxon>50 kb inversion clade</taxon>
        <taxon>NPAAA clade</taxon>
        <taxon>indigoferoid/millettioid clade</taxon>
        <taxon>Phaseoleae</taxon>
        <taxon>Glycine</taxon>
        <taxon>Glycine subgen. Soja</taxon>
    </lineage>
</organism>
<evidence type="ECO:0000256" key="7">
    <source>
        <dbReference type="RuleBase" id="RU000304"/>
    </source>
</evidence>
<dbReference type="Gene3D" id="1.10.510.10">
    <property type="entry name" value="Transferase(Phosphotransferase) domain 1"/>
    <property type="match status" value="1"/>
</dbReference>
<evidence type="ECO:0000313" key="12">
    <source>
        <dbReference type="EMBL" id="RZB98765.1"/>
    </source>
</evidence>
<dbReference type="InterPro" id="IPR000719">
    <property type="entry name" value="Prot_kinase_dom"/>
</dbReference>
<protein>
    <submittedName>
        <fullName evidence="11">Calcium/calmodulin-regulated receptor-like kinase 2 isoform A</fullName>
    </submittedName>
    <submittedName>
        <fullName evidence="12">Calcium/calmodulin-regulated receptor-like kinase 2 isoform B</fullName>
    </submittedName>
    <submittedName>
        <fullName evidence="10">Putative leucine-rich repeat receptor-like serine/threonine-protein kinase</fullName>
        <ecNumber evidence="10">2.7.10.2</ecNumber>
        <ecNumber evidence="10">2.7.11.1</ecNumber>
    </submittedName>
</protein>
<dbReference type="InterPro" id="IPR001245">
    <property type="entry name" value="Ser-Thr/Tyr_kinase_cat_dom"/>
</dbReference>
<dbReference type="EMBL" id="QZWG01000008">
    <property type="protein sequence ID" value="RZB98764.1"/>
    <property type="molecule type" value="Genomic_DNA"/>
</dbReference>